<reference evidence="10 11" key="1">
    <citation type="submission" date="2021-04" db="EMBL/GenBank/DDBJ databases">
        <title>Paenibacillus sp. DLE-14 whole genome sequence.</title>
        <authorList>
            <person name="Ham Y.J."/>
        </authorList>
    </citation>
    <scope>NUCLEOTIDE SEQUENCE [LARGE SCALE GENOMIC DNA]</scope>
    <source>
        <strain evidence="10 11">DLE-14</strain>
    </source>
</reference>
<dbReference type="PROSITE" id="PS51782">
    <property type="entry name" value="LYSM"/>
    <property type="match status" value="2"/>
</dbReference>
<keyword evidence="11" id="KW-1185">Reference proteome</keyword>
<evidence type="ECO:0000259" key="9">
    <source>
        <dbReference type="PROSITE" id="PS52035"/>
    </source>
</evidence>
<dbReference type="Pfam" id="PF00246">
    <property type="entry name" value="Peptidase_M14"/>
    <property type="match status" value="1"/>
</dbReference>
<keyword evidence="4" id="KW-0378">Hydrolase</keyword>
<dbReference type="SMART" id="SM00257">
    <property type="entry name" value="LysM"/>
    <property type="match status" value="2"/>
</dbReference>
<dbReference type="InterPro" id="IPR036779">
    <property type="entry name" value="LysM_dom_sf"/>
</dbReference>
<evidence type="ECO:0000259" key="8">
    <source>
        <dbReference type="PROSITE" id="PS51782"/>
    </source>
</evidence>
<feature type="domain" description="LysM" evidence="8">
    <location>
        <begin position="3"/>
        <end position="48"/>
    </location>
</feature>
<keyword evidence="5" id="KW-0862">Zinc</keyword>
<dbReference type="RefSeq" id="WP_210654905.1">
    <property type="nucleotide sequence ID" value="NZ_JAGKSP010000001.1"/>
</dbReference>
<evidence type="ECO:0000313" key="11">
    <source>
        <dbReference type="Proteomes" id="UP000673394"/>
    </source>
</evidence>
<comment type="similarity">
    <text evidence="2 7">Belongs to the peptidase M14 family.</text>
</comment>
<dbReference type="Proteomes" id="UP000673394">
    <property type="component" value="Unassembled WGS sequence"/>
</dbReference>
<dbReference type="PANTHER" id="PTHR11705">
    <property type="entry name" value="PROTEASE FAMILY M14 CARBOXYPEPTIDASE A,B"/>
    <property type="match status" value="1"/>
</dbReference>
<keyword evidence="3" id="KW-0645">Protease</keyword>
<keyword evidence="6" id="KW-0482">Metalloprotease</keyword>
<dbReference type="EMBL" id="JAGKSP010000001">
    <property type="protein sequence ID" value="MBP3961464.1"/>
    <property type="molecule type" value="Genomic_DNA"/>
</dbReference>
<dbReference type="SMART" id="SM00631">
    <property type="entry name" value="Zn_pept"/>
    <property type="match status" value="1"/>
</dbReference>
<dbReference type="PANTHER" id="PTHR11705:SF143">
    <property type="entry name" value="SLL0236 PROTEIN"/>
    <property type="match status" value="1"/>
</dbReference>
<dbReference type="Pfam" id="PF01476">
    <property type="entry name" value="LysM"/>
    <property type="match status" value="2"/>
</dbReference>
<name>A0ABS5C641_9BACL</name>
<dbReference type="CDD" id="cd00118">
    <property type="entry name" value="LysM"/>
    <property type="match status" value="2"/>
</dbReference>
<protein>
    <submittedName>
        <fullName evidence="10">LysM peptidoglycan-binding domain-containing protein</fullName>
    </submittedName>
</protein>
<evidence type="ECO:0000256" key="1">
    <source>
        <dbReference type="ARBA" id="ARBA00001947"/>
    </source>
</evidence>
<evidence type="ECO:0000313" key="10">
    <source>
        <dbReference type="EMBL" id="MBP3961464.1"/>
    </source>
</evidence>
<proteinExistence type="inferred from homology"/>
<dbReference type="Gene3D" id="3.10.350.10">
    <property type="entry name" value="LysM domain"/>
    <property type="match status" value="2"/>
</dbReference>
<evidence type="ECO:0000256" key="5">
    <source>
        <dbReference type="ARBA" id="ARBA00022833"/>
    </source>
</evidence>
<feature type="domain" description="Peptidase M14" evidence="9">
    <location>
        <begin position="111"/>
        <end position="401"/>
    </location>
</feature>
<dbReference type="InterPro" id="IPR018392">
    <property type="entry name" value="LysM"/>
</dbReference>
<comment type="cofactor">
    <cofactor evidence="1">
        <name>Zn(2+)</name>
        <dbReference type="ChEBI" id="CHEBI:29105"/>
    </cofactor>
</comment>
<feature type="domain" description="LysM" evidence="8">
    <location>
        <begin position="54"/>
        <end position="98"/>
    </location>
</feature>
<dbReference type="CDD" id="cd06229">
    <property type="entry name" value="M14_Endopeptidase_I"/>
    <property type="match status" value="1"/>
</dbReference>
<feature type="active site" description="Proton donor/acceptor" evidence="7">
    <location>
        <position position="370"/>
    </location>
</feature>
<gene>
    <name evidence="10" type="ORF">I8J30_01985</name>
</gene>
<evidence type="ECO:0000256" key="7">
    <source>
        <dbReference type="PROSITE-ProRule" id="PRU01379"/>
    </source>
</evidence>
<dbReference type="PRINTS" id="PR00765">
    <property type="entry name" value="CRBOXYPTASEA"/>
</dbReference>
<evidence type="ECO:0000256" key="3">
    <source>
        <dbReference type="ARBA" id="ARBA00022670"/>
    </source>
</evidence>
<evidence type="ECO:0000256" key="6">
    <source>
        <dbReference type="ARBA" id="ARBA00023049"/>
    </source>
</evidence>
<dbReference type="InterPro" id="IPR000834">
    <property type="entry name" value="Peptidase_M14"/>
</dbReference>
<dbReference type="SUPFAM" id="SSF54106">
    <property type="entry name" value="LysM domain"/>
    <property type="match status" value="2"/>
</dbReference>
<sequence>MLHPYVVQTGDTLLRIARSYGINPEALLAANPRVLASERLTPGLLLAVPAQPTFTYRVNAGDTLLRIAALFAVSTHALIAVNSHIDLTFLQQGQLICIPVGDSDRIVNGRAEYGARELETDIEQLRNSYPFLLRRRIGQSVMGKPITAISLGEGASKVHINAGMHANEWITTPLLMTFAEDMARAAASGTRICGADIRSLLRLVTLWLVPLVNPDGAELVQEGMSEEHPYYHELLDWNRGSTRFSKWKANIRGVDLNDQFPAFWEVEAERRDAAGPGPRDYPGPQPLSEPEAQALAAFTEEEQFDLVVALHTQGQEIYWNYRGYEPPAAELIAAKLAKASGYKSVKLTGSDAGYKDWFIQDYRKPGFTVEVGYGVNPLPLSSFHDLYDELKPLLITAMEAAVPDML</sequence>
<organism evidence="10 11">
    <name type="scientific">Paenibacillus lignilyticus</name>
    <dbReference type="NCBI Taxonomy" id="1172615"/>
    <lineage>
        <taxon>Bacteria</taxon>
        <taxon>Bacillati</taxon>
        <taxon>Bacillota</taxon>
        <taxon>Bacilli</taxon>
        <taxon>Bacillales</taxon>
        <taxon>Paenibacillaceae</taxon>
        <taxon>Paenibacillus</taxon>
    </lineage>
</organism>
<evidence type="ECO:0000256" key="4">
    <source>
        <dbReference type="ARBA" id="ARBA00022801"/>
    </source>
</evidence>
<comment type="caution">
    <text evidence="10">The sequence shown here is derived from an EMBL/GenBank/DDBJ whole genome shotgun (WGS) entry which is preliminary data.</text>
</comment>
<evidence type="ECO:0000256" key="2">
    <source>
        <dbReference type="ARBA" id="ARBA00005988"/>
    </source>
</evidence>
<dbReference type="InterPro" id="IPR034274">
    <property type="entry name" value="ENP1_M14_CPD"/>
</dbReference>
<dbReference type="PROSITE" id="PS52035">
    <property type="entry name" value="PEPTIDASE_M14"/>
    <property type="match status" value="1"/>
</dbReference>
<accession>A0ABS5C641</accession>
<dbReference type="SUPFAM" id="SSF53187">
    <property type="entry name" value="Zn-dependent exopeptidases"/>
    <property type="match status" value="1"/>
</dbReference>
<dbReference type="Gene3D" id="3.40.630.10">
    <property type="entry name" value="Zn peptidases"/>
    <property type="match status" value="1"/>
</dbReference>